<proteinExistence type="predicted"/>
<dbReference type="PANTHER" id="PTHR48111:SF35">
    <property type="entry name" value="TRANSCRIPTIONAL REGULATORY PROTEIN QSEB"/>
    <property type="match status" value="1"/>
</dbReference>
<keyword evidence="2" id="KW-0963">Cytoplasm</keyword>
<dbReference type="AlphaFoldDB" id="L9UEN9"/>
<evidence type="ECO:0000256" key="4">
    <source>
        <dbReference type="ARBA" id="ARBA00023012"/>
    </source>
</evidence>
<organism evidence="12 13">
    <name type="scientific">Vreelandella titanicae BH1</name>
    <dbReference type="NCBI Taxonomy" id="1204738"/>
    <lineage>
        <taxon>Bacteria</taxon>
        <taxon>Pseudomonadati</taxon>
        <taxon>Pseudomonadota</taxon>
        <taxon>Gammaproteobacteria</taxon>
        <taxon>Oceanospirillales</taxon>
        <taxon>Halomonadaceae</taxon>
        <taxon>Vreelandella</taxon>
    </lineage>
</organism>
<keyword evidence="6 9" id="KW-0238">DNA-binding</keyword>
<evidence type="ECO:0000256" key="8">
    <source>
        <dbReference type="PROSITE-ProRule" id="PRU00169"/>
    </source>
</evidence>
<dbReference type="SUPFAM" id="SSF52172">
    <property type="entry name" value="CheY-like"/>
    <property type="match status" value="1"/>
</dbReference>
<comment type="caution">
    <text evidence="12">The sequence shown here is derived from an EMBL/GenBank/DDBJ whole genome shotgun (WGS) entry which is preliminary data.</text>
</comment>
<name>L9UEN9_9GAMM</name>
<dbReference type="GO" id="GO:0000976">
    <property type="term" value="F:transcription cis-regulatory region binding"/>
    <property type="evidence" value="ECO:0007669"/>
    <property type="project" value="TreeGrafter"/>
</dbReference>
<accession>L9UEN9</accession>
<dbReference type="PROSITE" id="PS51755">
    <property type="entry name" value="OMPR_PHOB"/>
    <property type="match status" value="1"/>
</dbReference>
<dbReference type="InterPro" id="IPR001867">
    <property type="entry name" value="OmpR/PhoB-type_DNA-bd"/>
</dbReference>
<keyword evidence="7" id="KW-0804">Transcription</keyword>
<dbReference type="InterPro" id="IPR011006">
    <property type="entry name" value="CheY-like_superfamily"/>
</dbReference>
<keyword evidence="4" id="KW-0902">Two-component regulatory system</keyword>
<comment type="subcellular location">
    <subcellularLocation>
        <location evidence="1">Cytoplasm</location>
    </subcellularLocation>
</comment>
<keyword evidence="5" id="KW-0805">Transcription regulation</keyword>
<evidence type="ECO:0000256" key="1">
    <source>
        <dbReference type="ARBA" id="ARBA00004496"/>
    </source>
</evidence>
<dbReference type="CDD" id="cd00383">
    <property type="entry name" value="trans_reg_C"/>
    <property type="match status" value="1"/>
</dbReference>
<evidence type="ECO:0000256" key="5">
    <source>
        <dbReference type="ARBA" id="ARBA00023015"/>
    </source>
</evidence>
<dbReference type="GO" id="GO:0000156">
    <property type="term" value="F:phosphorelay response regulator activity"/>
    <property type="evidence" value="ECO:0007669"/>
    <property type="project" value="TreeGrafter"/>
</dbReference>
<dbReference type="CDD" id="cd17624">
    <property type="entry name" value="REC_OmpR_PmrA-like"/>
    <property type="match status" value="1"/>
</dbReference>
<dbReference type="GO" id="GO:0032993">
    <property type="term" value="C:protein-DNA complex"/>
    <property type="evidence" value="ECO:0007669"/>
    <property type="project" value="TreeGrafter"/>
</dbReference>
<evidence type="ECO:0000313" key="12">
    <source>
        <dbReference type="EMBL" id="ELY22688.1"/>
    </source>
</evidence>
<dbReference type="InterPro" id="IPR036388">
    <property type="entry name" value="WH-like_DNA-bd_sf"/>
</dbReference>
<evidence type="ECO:0000256" key="2">
    <source>
        <dbReference type="ARBA" id="ARBA00022490"/>
    </source>
</evidence>
<dbReference type="Gene3D" id="6.10.250.690">
    <property type="match status" value="1"/>
</dbReference>
<dbReference type="Pfam" id="PF00486">
    <property type="entry name" value="Trans_reg_C"/>
    <property type="match status" value="1"/>
</dbReference>
<evidence type="ECO:0000256" key="9">
    <source>
        <dbReference type="PROSITE-ProRule" id="PRU01091"/>
    </source>
</evidence>
<dbReference type="PATRIC" id="fig|1204738.3.peg.500"/>
<dbReference type="Gene3D" id="3.40.50.2300">
    <property type="match status" value="1"/>
</dbReference>
<sequence length="262" mass="28852">MNSFDLSAVKWRLPHINFIPEWHTADRKHFLCLCGVSMRVLLVEDDAPVAAGVEAGLALSGFVVDTVTTLDAAKGALATINYDAVILDRRLPDGDGLTLLKHWRHASVATPVLMLTARDAVANRVEGLQGGADDYLIKPFDLDELTARLQSLLRRSAGQVDHAIRHGSLALDPVTRSVTLDGEPVVLLRRELMLLEALIRARGRILSADQLKDCLYGIDDEIESNALNVHIYQLRRKLGRNVIETVRGVGYRLGKYNSDATS</sequence>
<dbReference type="Proteomes" id="UP000011651">
    <property type="component" value="Unassembled WGS sequence"/>
</dbReference>
<dbReference type="InterPro" id="IPR039420">
    <property type="entry name" value="WalR-like"/>
</dbReference>
<dbReference type="PROSITE" id="PS50110">
    <property type="entry name" value="RESPONSE_REGULATORY"/>
    <property type="match status" value="1"/>
</dbReference>
<evidence type="ECO:0000256" key="6">
    <source>
        <dbReference type="ARBA" id="ARBA00023125"/>
    </source>
</evidence>
<feature type="domain" description="OmpR/PhoB-type" evidence="11">
    <location>
        <begin position="161"/>
        <end position="255"/>
    </location>
</feature>
<feature type="DNA-binding region" description="OmpR/PhoB-type" evidence="9">
    <location>
        <begin position="161"/>
        <end position="255"/>
    </location>
</feature>
<evidence type="ECO:0000259" key="10">
    <source>
        <dbReference type="PROSITE" id="PS50110"/>
    </source>
</evidence>
<dbReference type="SMART" id="SM00448">
    <property type="entry name" value="REC"/>
    <property type="match status" value="1"/>
</dbReference>
<dbReference type="Pfam" id="PF00072">
    <property type="entry name" value="Response_reg"/>
    <property type="match status" value="1"/>
</dbReference>
<evidence type="ECO:0000256" key="3">
    <source>
        <dbReference type="ARBA" id="ARBA00022553"/>
    </source>
</evidence>
<dbReference type="GO" id="GO:0005829">
    <property type="term" value="C:cytosol"/>
    <property type="evidence" value="ECO:0007669"/>
    <property type="project" value="TreeGrafter"/>
</dbReference>
<dbReference type="GO" id="GO:0006355">
    <property type="term" value="P:regulation of DNA-templated transcription"/>
    <property type="evidence" value="ECO:0007669"/>
    <property type="project" value="InterPro"/>
</dbReference>
<reference evidence="12 13" key="1">
    <citation type="journal article" date="2013" name="Genome Announc.">
        <title>Draft Genome of the Marine Gammaproteobacterium Halomonas titanicae.</title>
        <authorList>
            <person name="Sanchez-Porro C."/>
            <person name="de la Haba R.R."/>
            <person name="Cruz-Hernandez N."/>
            <person name="Gonzalez J.M."/>
            <person name="Reyes-Guirao C."/>
            <person name="Navarro-Sampedro L."/>
            <person name="Carballo M."/>
            <person name="Ventosa A."/>
        </authorList>
    </citation>
    <scope>NUCLEOTIDE SEQUENCE [LARGE SCALE GENOMIC DNA]</scope>
    <source>
        <strain evidence="12 13">BH1</strain>
    </source>
</reference>
<dbReference type="PANTHER" id="PTHR48111">
    <property type="entry name" value="REGULATOR OF RPOS"/>
    <property type="match status" value="1"/>
</dbReference>
<keyword evidence="3 8" id="KW-0597">Phosphoprotein</keyword>
<feature type="modified residue" description="4-aspartylphosphate" evidence="8">
    <location>
        <position position="88"/>
    </location>
</feature>
<dbReference type="SMART" id="SM00862">
    <property type="entry name" value="Trans_reg_C"/>
    <property type="match status" value="1"/>
</dbReference>
<gene>
    <name evidence="12" type="ORF">HALTITAN_0324</name>
</gene>
<feature type="domain" description="Response regulatory" evidence="10">
    <location>
        <begin position="39"/>
        <end position="153"/>
    </location>
</feature>
<dbReference type="EMBL" id="AOPO01000001">
    <property type="protein sequence ID" value="ELY22688.1"/>
    <property type="molecule type" value="Genomic_DNA"/>
</dbReference>
<evidence type="ECO:0000259" key="11">
    <source>
        <dbReference type="PROSITE" id="PS51755"/>
    </source>
</evidence>
<evidence type="ECO:0000256" key="7">
    <source>
        <dbReference type="ARBA" id="ARBA00023163"/>
    </source>
</evidence>
<dbReference type="InterPro" id="IPR001789">
    <property type="entry name" value="Sig_transdc_resp-reg_receiver"/>
</dbReference>
<dbReference type="Gene3D" id="1.10.10.10">
    <property type="entry name" value="Winged helix-like DNA-binding domain superfamily/Winged helix DNA-binding domain"/>
    <property type="match status" value="1"/>
</dbReference>
<protein>
    <submittedName>
        <fullName evidence="12">CheY-like superfamily</fullName>
    </submittedName>
</protein>
<evidence type="ECO:0000313" key="13">
    <source>
        <dbReference type="Proteomes" id="UP000011651"/>
    </source>
</evidence>